<dbReference type="HAMAP" id="MF_00295">
    <property type="entry name" value="MetA_acyltransf"/>
    <property type="match status" value="1"/>
</dbReference>
<name>A0A084JCX7_9CLOT</name>
<evidence type="ECO:0000313" key="7">
    <source>
        <dbReference type="Proteomes" id="UP000028542"/>
    </source>
</evidence>
<dbReference type="EMBL" id="JPMD01000017">
    <property type="protein sequence ID" value="KEZ86811.1"/>
    <property type="molecule type" value="Genomic_DNA"/>
</dbReference>
<organism evidence="6 7">
    <name type="scientific">Clostridium sulfidigenes</name>
    <dbReference type="NCBI Taxonomy" id="318464"/>
    <lineage>
        <taxon>Bacteria</taxon>
        <taxon>Bacillati</taxon>
        <taxon>Bacillota</taxon>
        <taxon>Clostridia</taxon>
        <taxon>Eubacteriales</taxon>
        <taxon>Clostridiaceae</taxon>
        <taxon>Clostridium</taxon>
    </lineage>
</organism>
<dbReference type="GO" id="GO:0008899">
    <property type="term" value="F:homoserine O-succinyltransferase activity"/>
    <property type="evidence" value="ECO:0007669"/>
    <property type="project" value="UniProtKB-UniRule"/>
</dbReference>
<evidence type="ECO:0000313" key="6">
    <source>
        <dbReference type="EMBL" id="KEZ86811.1"/>
    </source>
</evidence>
<dbReference type="InterPro" id="IPR033752">
    <property type="entry name" value="MetA_family"/>
</dbReference>
<dbReference type="AlphaFoldDB" id="A0A084JCX7"/>
<feature type="site" description="Important for substrate specificity" evidence="4">
    <location>
        <position position="190"/>
    </location>
</feature>
<feature type="binding site" evidence="4">
    <location>
        <position position="161"/>
    </location>
    <ligand>
        <name>substrate</name>
    </ligand>
</feature>
<keyword evidence="3 4" id="KW-0012">Acyltransferase</keyword>
<dbReference type="EC" id="2.3.1.31" evidence="4"/>
<dbReference type="PANTHER" id="PTHR20919">
    <property type="entry name" value="HOMOSERINE O-SUCCINYLTRANSFERASE"/>
    <property type="match status" value="1"/>
</dbReference>
<evidence type="ECO:0000256" key="5">
    <source>
        <dbReference type="PIRSR" id="PIRSR000450-1"/>
    </source>
</evidence>
<evidence type="ECO:0000256" key="2">
    <source>
        <dbReference type="ARBA" id="ARBA00022679"/>
    </source>
</evidence>
<comment type="pathway">
    <text evidence="4">Amino-acid biosynthesis; L-methionine biosynthesis via de novo pathway; O-acetyl-L-homoserine from L-homoserine: step 1/1.</text>
</comment>
<sequence length="294" mass="34164">MSLIIDKNLLSVNKLIEHGIQIEDASHSYHSDVIRILIVNLMPKKCETEFQFLSIFGNMNTSIKVDFLYMKTHTPRNTDKTYLEKHYKSISQVANSNYDGAIITGAPLEFLDFNDIEYWKELQRVIDYSNKKVKSTLYICWATIAGLYHNFGINKCVTTEKIFGVFPHVIVNKKEPLLKELSDGFIVPHSRYGRVRKQDIEKIKELEVLCESEESGIYIVSTRDKKQIYITGHPEYESCTLKKEYERDIKSGFNISVPKNYFPSDDSSQEIDLDWSSNSQRLFSNWVRECLVKS</sequence>
<dbReference type="GO" id="GO:0004414">
    <property type="term" value="F:homoserine O-acetyltransferase activity"/>
    <property type="evidence" value="ECO:0007669"/>
    <property type="project" value="UniProtKB-EC"/>
</dbReference>
<dbReference type="RefSeq" id="WP_035132068.1">
    <property type="nucleotide sequence ID" value="NZ_JPMD01000017.1"/>
</dbReference>
<dbReference type="GO" id="GO:0005737">
    <property type="term" value="C:cytoplasm"/>
    <property type="evidence" value="ECO:0007669"/>
    <property type="project" value="UniProtKB-SubCell"/>
</dbReference>
<feature type="active site" description="Acyl-thioester intermediate" evidence="4 5">
    <location>
        <position position="140"/>
    </location>
</feature>
<keyword evidence="2 4" id="KW-0808">Transferase</keyword>
<keyword evidence="4" id="KW-0486">Methionine biosynthesis</keyword>
<keyword evidence="4" id="KW-0963">Cytoplasm</keyword>
<evidence type="ECO:0000256" key="1">
    <source>
        <dbReference type="ARBA" id="ARBA00022605"/>
    </source>
</evidence>
<comment type="function">
    <text evidence="4">Transfers an acetyl group from acetyl-CoA to L-homoserine, forming acetyl-L-homoserine.</text>
</comment>
<dbReference type="Pfam" id="PF04204">
    <property type="entry name" value="HTS"/>
    <property type="match status" value="1"/>
</dbReference>
<dbReference type="CDD" id="cd03131">
    <property type="entry name" value="GATase1_HTS"/>
    <property type="match status" value="1"/>
</dbReference>
<comment type="similarity">
    <text evidence="4">Belongs to the MetA family.</text>
</comment>
<accession>A0A084JCX7</accession>
<dbReference type="PIRSF" id="PIRSF000450">
    <property type="entry name" value="H_ser_succinyltr"/>
    <property type="match status" value="1"/>
</dbReference>
<dbReference type="UniPathway" id="UPA00051">
    <property type="reaction ID" value="UER00074"/>
</dbReference>
<dbReference type="Gene3D" id="3.40.50.880">
    <property type="match status" value="1"/>
</dbReference>
<protein>
    <recommendedName>
        <fullName evidence="4">Homoserine O-acetyltransferase</fullName>
        <shortName evidence="4">HAT</shortName>
        <ecNumber evidence="4">2.3.1.31</ecNumber>
    </recommendedName>
    <alternativeName>
        <fullName evidence="4">Homoserine transacetylase</fullName>
        <shortName evidence="4">HTA</shortName>
    </alternativeName>
</protein>
<feature type="active site" description="Proton acceptor" evidence="4">
    <location>
        <position position="233"/>
    </location>
</feature>
<dbReference type="InterPro" id="IPR029062">
    <property type="entry name" value="Class_I_gatase-like"/>
</dbReference>
<comment type="caution">
    <text evidence="4">Lacks conserved residue(s) required for the propagation of feature annotation.</text>
</comment>
<dbReference type="Proteomes" id="UP000028542">
    <property type="component" value="Unassembled WGS sequence"/>
</dbReference>
<dbReference type="eggNOG" id="COG1897">
    <property type="taxonomic scope" value="Bacteria"/>
</dbReference>
<feature type="binding site" evidence="4">
    <location>
        <position position="247"/>
    </location>
    <ligand>
        <name>substrate</name>
    </ligand>
</feature>
<dbReference type="GO" id="GO:0009086">
    <property type="term" value="P:methionine biosynthetic process"/>
    <property type="evidence" value="ECO:0007669"/>
    <property type="project" value="UniProtKB-UniRule"/>
</dbReference>
<feature type="site" description="Important for acyl-CoA specificity" evidence="4">
    <location>
        <position position="109"/>
    </location>
</feature>
<comment type="catalytic activity">
    <reaction evidence="4">
        <text>L-homoserine + acetyl-CoA = O-acetyl-L-homoserine + CoA</text>
        <dbReference type="Rhea" id="RHEA:13701"/>
        <dbReference type="ChEBI" id="CHEBI:57287"/>
        <dbReference type="ChEBI" id="CHEBI:57288"/>
        <dbReference type="ChEBI" id="CHEBI:57476"/>
        <dbReference type="ChEBI" id="CHEBI:57716"/>
        <dbReference type="EC" id="2.3.1.31"/>
    </reaction>
</comment>
<feature type="active site" evidence="4">
    <location>
        <position position="235"/>
    </location>
</feature>
<comment type="caution">
    <text evidence="6">The sequence shown here is derived from an EMBL/GenBank/DDBJ whole genome shotgun (WGS) entry which is preliminary data.</text>
</comment>
<dbReference type="SUPFAM" id="SSF52317">
    <property type="entry name" value="Class I glutamine amidotransferase-like"/>
    <property type="match status" value="1"/>
</dbReference>
<dbReference type="STRING" id="318464.IO99_07990"/>
<proteinExistence type="inferred from homology"/>
<keyword evidence="7" id="KW-1185">Reference proteome</keyword>
<dbReference type="PANTHER" id="PTHR20919:SF0">
    <property type="entry name" value="HOMOSERINE O-SUCCINYLTRANSFERASE"/>
    <property type="match status" value="1"/>
</dbReference>
<feature type="binding site" evidence="4">
    <location>
        <position position="190"/>
    </location>
    <ligand>
        <name>substrate</name>
    </ligand>
</feature>
<reference evidence="6 7" key="1">
    <citation type="submission" date="2014-07" db="EMBL/GenBank/DDBJ databases">
        <title>Draft genome of Clostridium sulfidigenes 113A isolated from sediments associated with methane hydrate from Krishna Godavari basin.</title>
        <authorList>
            <person name="Honkalas V.S."/>
            <person name="Dabir A.P."/>
            <person name="Arora P."/>
            <person name="Dhakephalkar P.K."/>
        </authorList>
    </citation>
    <scope>NUCLEOTIDE SEQUENCE [LARGE SCALE GENOMIC DNA]</scope>
    <source>
        <strain evidence="6 7">113A</strain>
    </source>
</reference>
<evidence type="ECO:0000256" key="4">
    <source>
        <dbReference type="HAMAP-Rule" id="MF_00295"/>
    </source>
</evidence>
<keyword evidence="1 4" id="KW-0028">Amino-acid biosynthesis</keyword>
<evidence type="ECO:0000256" key="3">
    <source>
        <dbReference type="ARBA" id="ARBA00023315"/>
    </source>
</evidence>
<gene>
    <name evidence="4" type="primary">metAA</name>
    <name evidence="6" type="ORF">IO99_07990</name>
</gene>
<comment type="subcellular location">
    <subcellularLocation>
        <location evidence="4">Cytoplasm</location>
    </subcellularLocation>
</comment>